<keyword evidence="11" id="KW-0812">Transmembrane</keyword>
<dbReference type="GO" id="GO:0015074">
    <property type="term" value="P:DNA integration"/>
    <property type="evidence" value="ECO:0007669"/>
    <property type="project" value="InterPro"/>
</dbReference>
<feature type="domain" description="Integrase-type" evidence="12">
    <location>
        <begin position="606"/>
        <end position="647"/>
    </location>
</feature>
<keyword evidence="10" id="KW-0863">Zinc-finger</keyword>
<evidence type="ECO:0000256" key="5">
    <source>
        <dbReference type="ARBA" id="ARBA00022723"/>
    </source>
</evidence>
<evidence type="ECO:0000256" key="8">
    <source>
        <dbReference type="ARBA" id="ARBA00022918"/>
    </source>
</evidence>
<protein>
    <submittedName>
        <fullName evidence="16">Uncharacterized protein</fullName>
    </submittedName>
</protein>
<dbReference type="Pfam" id="PF02022">
    <property type="entry name" value="Integrase_Zn"/>
    <property type="match status" value="1"/>
</dbReference>
<dbReference type="EMBL" id="QRBI01000093">
    <property type="protein sequence ID" value="RMC20972.1"/>
    <property type="molecule type" value="Genomic_DNA"/>
</dbReference>
<accession>A0A3M0L5M4</accession>
<dbReference type="InterPro" id="IPR017856">
    <property type="entry name" value="Integrase-like_N"/>
</dbReference>
<proteinExistence type="inferred from homology"/>
<dbReference type="Gene3D" id="3.90.310.10">
    <property type="entry name" value="ENV polyprotein, receptor-binding domain"/>
    <property type="match status" value="1"/>
</dbReference>
<feature type="transmembrane region" description="Helical" evidence="11">
    <location>
        <begin position="1110"/>
        <end position="1136"/>
    </location>
</feature>
<dbReference type="GO" id="GO:0003677">
    <property type="term" value="F:DNA binding"/>
    <property type="evidence" value="ECO:0007669"/>
    <property type="project" value="UniProtKB-KW"/>
</dbReference>
<dbReference type="Pfam" id="PF06817">
    <property type="entry name" value="RVT_thumb"/>
    <property type="match status" value="1"/>
</dbReference>
<comment type="similarity">
    <text evidence="1">Belongs to the beta type-B retroviral polymerase family. HERV class-II K(HML-2) pol subfamily.</text>
</comment>
<dbReference type="PROSITE" id="PS50879">
    <property type="entry name" value="RNASE_H_1"/>
    <property type="match status" value="1"/>
</dbReference>
<dbReference type="SUPFAM" id="SSF58069">
    <property type="entry name" value="Virus ectodomain"/>
    <property type="match status" value="1"/>
</dbReference>
<dbReference type="InterPro" id="IPR010661">
    <property type="entry name" value="RVT_thumb"/>
</dbReference>
<dbReference type="PROSITE" id="PS50878">
    <property type="entry name" value="RT_POL"/>
    <property type="match status" value="1"/>
</dbReference>
<feature type="domain" description="Integrase catalytic" evidence="15">
    <location>
        <begin position="654"/>
        <end position="822"/>
    </location>
</feature>
<evidence type="ECO:0000256" key="9">
    <source>
        <dbReference type="ARBA" id="ARBA00023125"/>
    </source>
</evidence>
<keyword evidence="17" id="KW-1185">Reference proteome</keyword>
<dbReference type="CDD" id="cd09851">
    <property type="entry name" value="HTLV-1-like_HR1-HR2"/>
    <property type="match status" value="1"/>
</dbReference>
<keyword evidence="7" id="KW-0378">Hydrolase</keyword>
<keyword evidence="2" id="KW-0808">Transferase</keyword>
<feature type="domain" description="Reverse transcriptase" evidence="13">
    <location>
        <begin position="73"/>
        <end position="262"/>
    </location>
</feature>
<dbReference type="GO" id="GO:0004523">
    <property type="term" value="F:RNA-DNA hybrid ribonuclease activity"/>
    <property type="evidence" value="ECO:0007669"/>
    <property type="project" value="InterPro"/>
</dbReference>
<dbReference type="InterPro" id="IPR043128">
    <property type="entry name" value="Rev_trsase/Diguanyl_cyclase"/>
</dbReference>
<dbReference type="PANTHER" id="PTHR41694">
    <property type="entry name" value="ENDOGENOUS RETROVIRUS GROUP K MEMBER POL PROTEIN"/>
    <property type="match status" value="1"/>
</dbReference>
<dbReference type="Gene3D" id="1.10.10.200">
    <property type="match status" value="1"/>
</dbReference>
<dbReference type="Gene3D" id="1.10.287.210">
    <property type="match status" value="1"/>
</dbReference>
<evidence type="ECO:0000256" key="1">
    <source>
        <dbReference type="ARBA" id="ARBA00010879"/>
    </source>
</evidence>
<evidence type="ECO:0000256" key="4">
    <source>
        <dbReference type="ARBA" id="ARBA00022722"/>
    </source>
</evidence>
<keyword evidence="11" id="KW-1133">Transmembrane helix</keyword>
<dbReference type="SUPFAM" id="SSF50122">
    <property type="entry name" value="DNA-binding domain of retroviral integrase"/>
    <property type="match status" value="1"/>
</dbReference>
<dbReference type="InterPro" id="IPR008981">
    <property type="entry name" value="FMuLV_rcpt-bd"/>
</dbReference>
<evidence type="ECO:0000256" key="10">
    <source>
        <dbReference type="PROSITE-ProRule" id="PRU00450"/>
    </source>
</evidence>
<dbReference type="SUPFAM" id="SSF49830">
    <property type="entry name" value="ENV polyprotein, receptor-binding domain"/>
    <property type="match status" value="1"/>
</dbReference>
<dbReference type="SUPFAM" id="SSF53098">
    <property type="entry name" value="Ribonuclease H-like"/>
    <property type="match status" value="2"/>
</dbReference>
<dbReference type="SUPFAM" id="SSF56672">
    <property type="entry name" value="DNA/RNA polymerases"/>
    <property type="match status" value="1"/>
</dbReference>
<dbReference type="PROSITE" id="PS50876">
    <property type="entry name" value="ZF_INTEGRASE"/>
    <property type="match status" value="1"/>
</dbReference>
<evidence type="ECO:0000259" key="14">
    <source>
        <dbReference type="PROSITE" id="PS50879"/>
    </source>
</evidence>
<evidence type="ECO:0000313" key="17">
    <source>
        <dbReference type="Proteomes" id="UP000269221"/>
    </source>
</evidence>
<organism evidence="16 17">
    <name type="scientific">Hirundo rustica rustica</name>
    <dbReference type="NCBI Taxonomy" id="333673"/>
    <lineage>
        <taxon>Eukaryota</taxon>
        <taxon>Metazoa</taxon>
        <taxon>Chordata</taxon>
        <taxon>Craniata</taxon>
        <taxon>Vertebrata</taxon>
        <taxon>Euteleostomi</taxon>
        <taxon>Archelosauria</taxon>
        <taxon>Archosauria</taxon>
        <taxon>Dinosauria</taxon>
        <taxon>Saurischia</taxon>
        <taxon>Theropoda</taxon>
        <taxon>Coelurosauria</taxon>
        <taxon>Aves</taxon>
        <taxon>Neognathae</taxon>
        <taxon>Neoaves</taxon>
        <taxon>Telluraves</taxon>
        <taxon>Australaves</taxon>
        <taxon>Passeriformes</taxon>
        <taxon>Sylvioidea</taxon>
        <taxon>Hirundinidae</taxon>
        <taxon>Hirundo</taxon>
    </lineage>
</organism>
<dbReference type="InterPro" id="IPR003308">
    <property type="entry name" value="Integrase_Zn-bd_dom_N"/>
</dbReference>
<evidence type="ECO:0000259" key="15">
    <source>
        <dbReference type="PROSITE" id="PS50994"/>
    </source>
</evidence>
<dbReference type="Gene3D" id="3.10.10.10">
    <property type="entry name" value="HIV Type 1 Reverse Transcriptase, subunit A, domain 1"/>
    <property type="match status" value="1"/>
</dbReference>
<dbReference type="Gene3D" id="3.30.70.270">
    <property type="match status" value="2"/>
</dbReference>
<evidence type="ECO:0000259" key="13">
    <source>
        <dbReference type="PROSITE" id="PS50878"/>
    </source>
</evidence>
<evidence type="ECO:0000256" key="3">
    <source>
        <dbReference type="ARBA" id="ARBA00022695"/>
    </source>
</evidence>
<evidence type="ECO:0000259" key="12">
    <source>
        <dbReference type="PROSITE" id="PS50876"/>
    </source>
</evidence>
<comment type="caution">
    <text evidence="16">The sequence shown here is derived from an EMBL/GenBank/DDBJ whole genome shotgun (WGS) entry which is preliminary data.</text>
</comment>
<dbReference type="GO" id="GO:0008270">
    <property type="term" value="F:zinc ion binding"/>
    <property type="evidence" value="ECO:0007669"/>
    <property type="project" value="UniProtKB-KW"/>
</dbReference>
<dbReference type="Pfam" id="PF00078">
    <property type="entry name" value="RVT_1"/>
    <property type="match status" value="1"/>
</dbReference>
<dbReference type="InterPro" id="IPR036862">
    <property type="entry name" value="Integrase_C_dom_sf_retrovir"/>
</dbReference>
<dbReference type="PROSITE" id="PS50994">
    <property type="entry name" value="INTEGRASE"/>
    <property type="match status" value="1"/>
</dbReference>
<dbReference type="GO" id="GO:0003964">
    <property type="term" value="F:RNA-directed DNA polymerase activity"/>
    <property type="evidence" value="ECO:0007669"/>
    <property type="project" value="UniProtKB-KW"/>
</dbReference>
<evidence type="ECO:0000313" key="16">
    <source>
        <dbReference type="EMBL" id="RMC20972.1"/>
    </source>
</evidence>
<dbReference type="Gene3D" id="3.30.420.10">
    <property type="entry name" value="Ribonuclease H-like superfamily/Ribonuclease H"/>
    <property type="match status" value="2"/>
</dbReference>
<keyword evidence="3" id="KW-0548">Nucleotidyltransferase</keyword>
<dbReference type="InterPro" id="IPR012337">
    <property type="entry name" value="RNaseH-like_sf"/>
</dbReference>
<dbReference type="PANTHER" id="PTHR41694:SF3">
    <property type="entry name" value="RNA-DIRECTED DNA POLYMERASE-RELATED"/>
    <property type="match status" value="1"/>
</dbReference>
<gene>
    <name evidence="16" type="ORF">DUI87_01826</name>
</gene>
<dbReference type="Gene3D" id="2.30.30.10">
    <property type="entry name" value="Integrase, C-terminal domain superfamily, retroviral"/>
    <property type="match status" value="1"/>
</dbReference>
<dbReference type="STRING" id="333673.A0A3M0L5M4"/>
<keyword evidence="4" id="KW-0540">Nuclease</keyword>
<keyword evidence="11" id="KW-0472">Membrane</keyword>
<dbReference type="InterPro" id="IPR018154">
    <property type="entry name" value="TLV/ENV_coat_polyprotein"/>
</dbReference>
<feature type="domain" description="RNase H type-1" evidence="14">
    <location>
        <begin position="476"/>
        <end position="607"/>
    </location>
</feature>
<dbReference type="SUPFAM" id="SSF46919">
    <property type="entry name" value="N-terminal Zn binding domain of HIV integrase"/>
    <property type="match status" value="1"/>
</dbReference>
<keyword evidence="5" id="KW-0479">Metal-binding</keyword>
<dbReference type="InterPro" id="IPR002156">
    <property type="entry name" value="RNaseH_domain"/>
</dbReference>
<sequence length="1161" mass="128687">MVAAGARSPTFAGERRVSPFKSQGDKFTIRATAAYPPPPIKLTWKSSDPVWVEQWPLSKPRIDTLLKLVDRELQKGHVEPSTSPWNTPVFVIPKRSGEGFRLLHDLREVNKKIQPMGPVQTSLPMSSMIPKGQPCAVLDIKDCFFSIPLHDEDIERFAFSIVFPNSQCPNLRFQWKVLPQGMVNSPTICQITVDRALEPVRCSNPTVTIVQYMDDILIAAPSASQVDRAVSTVSETLKTNGFEIASAKIKKGPCATFLGLEISSSYITPPQIKIHRDIEMLHDMQQLVGSLQWLRNIVLIPPEVMDPLNDLLKGKNSWEQKTLTPEATRSLDFIEQQMSRSTLTRWDACASIDLYVQFTKKGGVGVLAQGPPDKAQPILWVVLGKPSRAFSPGVECLGNLIMKGRKLALKHLGAEPTKIYLPFRKQLSAQSTTISEHLAMALAGFGGEIRYAAKPPWTQLLAIIDIDLPPKIVDRPQPGPTIFTDASSLTSTAAAVWQSEEQWQCIKTTDPTLSVQQLEAAAVVLACGLFPEEHLNIVTDSIFVARLCPAMSGPSVAVSTVAMMLEEALFSQKGTISLIHVNSRNPVKGFFQIGNDKADAAAKGLWTLRDARQLHESLHIGAKALAKKYGISTTDAKHVVATCPHCQKSPLWSSGVNPRGLKASEIWQTDFTLCQLLKPRPWLAVTVDTYSGVIVDTQHPKTDSKATIQHWLTSMVWLGIPKQIKTDNGPNFVSKSTQAFVAKWGITLVHGIPYNSTGQAIVERANQTLKAKLEVLAKTEGFTSSIPSGDQARILATALLALNQFSRGDEKTSPAQKHWATRALEEGPHVVVKNELGEWEQGWRLVLAGRGYAAVKKDGKDWIIGRPRDAYTLVPEENDELPSNPATPKDPAPLGFPKIGDSSLYQTYCCPASNPGKSYCSHPKYGYCGYWGCETIVTSDRWQPQQPDKFLQVRVLYHQEEEMYGFLEETILLRKREVITGITIAMLLGLGATGTATGVSALVTQHQRLSQLQMTIDEDLLRIEKSISSLERSISSLSEVVLQNRRGLDLLLMQQGGLCAALREECCFYADHTGVVRDSMAELRERLAQRKREREAQQGWFESWFNQSPWLATLVPTLIGPLTMILLTLIFGPCILNKLVSFVRSRLEKVDILFVERMQLP</sequence>
<keyword evidence="8" id="KW-0695">RNA-directed DNA polymerase</keyword>
<dbReference type="InterPro" id="IPR000477">
    <property type="entry name" value="RT_dom"/>
</dbReference>
<keyword evidence="10" id="KW-0862">Zinc</keyword>
<keyword evidence="9" id="KW-0238">DNA-binding</keyword>
<dbReference type="GO" id="GO:0035613">
    <property type="term" value="F:RNA stem-loop binding"/>
    <property type="evidence" value="ECO:0007669"/>
    <property type="project" value="TreeGrafter"/>
</dbReference>
<keyword evidence="6" id="KW-0255">Endonuclease</keyword>
<dbReference type="OrthoDB" id="9306952at2759"/>
<evidence type="ECO:0000256" key="6">
    <source>
        <dbReference type="ARBA" id="ARBA00022759"/>
    </source>
</evidence>
<evidence type="ECO:0000256" key="7">
    <source>
        <dbReference type="ARBA" id="ARBA00022801"/>
    </source>
</evidence>
<dbReference type="Proteomes" id="UP000269221">
    <property type="component" value="Unassembled WGS sequence"/>
</dbReference>
<dbReference type="InterPro" id="IPR001584">
    <property type="entry name" value="Integrase_cat-core"/>
</dbReference>
<dbReference type="AlphaFoldDB" id="A0A3M0L5M4"/>
<evidence type="ECO:0000256" key="11">
    <source>
        <dbReference type="SAM" id="Phobius"/>
    </source>
</evidence>
<reference evidence="16 17" key="1">
    <citation type="submission" date="2018-07" db="EMBL/GenBank/DDBJ databases">
        <title>A high quality draft genome assembly of the barn swallow (H. rustica rustica).</title>
        <authorList>
            <person name="Formenti G."/>
            <person name="Chiara M."/>
            <person name="Poveda L."/>
            <person name="Francoijs K.-J."/>
            <person name="Bonisoli-Alquati A."/>
            <person name="Canova L."/>
            <person name="Gianfranceschi L."/>
            <person name="Horner D.S."/>
            <person name="Saino N."/>
        </authorList>
    </citation>
    <scope>NUCLEOTIDE SEQUENCE [LARGE SCALE GENOMIC DNA]</scope>
    <source>
        <strain evidence="16">Chelidonia</strain>
        <tissue evidence="16">Blood</tissue>
    </source>
</reference>
<evidence type="ECO:0000256" key="2">
    <source>
        <dbReference type="ARBA" id="ARBA00022679"/>
    </source>
</evidence>
<dbReference type="InterPro" id="IPR043502">
    <property type="entry name" value="DNA/RNA_pol_sf"/>
</dbReference>
<name>A0A3M0L5M4_HIRRU</name>
<dbReference type="Pfam" id="PF00429">
    <property type="entry name" value="TLV_coat"/>
    <property type="match status" value="1"/>
</dbReference>
<dbReference type="InterPro" id="IPR036397">
    <property type="entry name" value="RNaseH_sf"/>
</dbReference>
<dbReference type="Pfam" id="PF00665">
    <property type="entry name" value="rve"/>
    <property type="match status" value="1"/>
</dbReference>